<organism evidence="6 7">
    <name type="scientific">Devosia geojensis</name>
    <dbReference type="NCBI Taxonomy" id="443610"/>
    <lineage>
        <taxon>Bacteria</taxon>
        <taxon>Pseudomonadati</taxon>
        <taxon>Pseudomonadota</taxon>
        <taxon>Alphaproteobacteria</taxon>
        <taxon>Hyphomicrobiales</taxon>
        <taxon>Devosiaceae</taxon>
        <taxon>Devosia</taxon>
    </lineage>
</organism>
<dbReference type="GO" id="GO:0043565">
    <property type="term" value="F:sequence-specific DNA binding"/>
    <property type="evidence" value="ECO:0007669"/>
    <property type="project" value="TreeGrafter"/>
</dbReference>
<reference evidence="6 7" key="1">
    <citation type="submission" date="2015-03" db="EMBL/GenBank/DDBJ databases">
        <authorList>
            <person name="Hassan Y.I."/>
            <person name="Lepp D."/>
            <person name="Li X.-Z."/>
            <person name="Zhou T."/>
        </authorList>
    </citation>
    <scope>NUCLEOTIDE SEQUENCE [LARGE SCALE GENOMIC DNA]</scope>
    <source>
        <strain evidence="6 7">BD-c194</strain>
    </source>
</reference>
<dbReference type="CDD" id="cd08474">
    <property type="entry name" value="PBP2_CrgA_like_5"/>
    <property type="match status" value="1"/>
</dbReference>
<dbReference type="InterPro" id="IPR005119">
    <property type="entry name" value="LysR_subst-bd"/>
</dbReference>
<dbReference type="AlphaFoldDB" id="A0A0F5FUJ5"/>
<dbReference type="SUPFAM" id="SSF53850">
    <property type="entry name" value="Periplasmic binding protein-like II"/>
    <property type="match status" value="1"/>
</dbReference>
<feature type="domain" description="HTH lysR-type" evidence="5">
    <location>
        <begin position="1"/>
        <end position="62"/>
    </location>
</feature>
<dbReference type="PANTHER" id="PTHR30537">
    <property type="entry name" value="HTH-TYPE TRANSCRIPTIONAL REGULATOR"/>
    <property type="match status" value="1"/>
</dbReference>
<sequence>MRYRAETGDLQAFLAVARELSFTRAAALVGMSQSALSHKIRAMEERLGVRLLERTTRSVAPTEAGLRLMSRIGPRIDEIEAELEALSEFRDRPAGYIRISAGEHSLRTVLWPKIDPFVARYPDIKVEVDVENGLIDIVERGFDAGVRLGEQIAKDMIATRIGPDWRMAIVAAPGYFATRKRPKTPDDLTGHNCINLRLATYGGFYAWEFEKAGRRLNVRVEGQLAFNGSTAMLAAALSGHGLACIPEEMATEHLKSGALVQVLKEWMPTFEGYHLYYPSRQHSAAFQLFVDAVRYRR</sequence>
<dbReference type="SUPFAM" id="SSF46785">
    <property type="entry name" value="Winged helix' DNA-binding domain"/>
    <property type="match status" value="1"/>
</dbReference>
<dbReference type="PANTHER" id="PTHR30537:SF1">
    <property type="entry name" value="HTH-TYPE TRANSCRIPTIONAL REGULATOR PGRR"/>
    <property type="match status" value="1"/>
</dbReference>
<dbReference type="Pfam" id="PF00126">
    <property type="entry name" value="HTH_1"/>
    <property type="match status" value="1"/>
</dbReference>
<proteinExistence type="inferred from homology"/>
<dbReference type="FunFam" id="1.10.10.10:FF:000001">
    <property type="entry name" value="LysR family transcriptional regulator"/>
    <property type="match status" value="1"/>
</dbReference>
<evidence type="ECO:0000256" key="4">
    <source>
        <dbReference type="ARBA" id="ARBA00023163"/>
    </source>
</evidence>
<dbReference type="InterPro" id="IPR000847">
    <property type="entry name" value="LysR_HTH_N"/>
</dbReference>
<dbReference type="PROSITE" id="PS50931">
    <property type="entry name" value="HTH_LYSR"/>
    <property type="match status" value="1"/>
</dbReference>
<dbReference type="Gene3D" id="1.10.10.10">
    <property type="entry name" value="Winged helix-like DNA-binding domain superfamily/Winged helix DNA-binding domain"/>
    <property type="match status" value="1"/>
</dbReference>
<dbReference type="PRINTS" id="PR00039">
    <property type="entry name" value="HTHLYSR"/>
</dbReference>
<evidence type="ECO:0000313" key="6">
    <source>
        <dbReference type="EMBL" id="KKB12526.1"/>
    </source>
</evidence>
<keyword evidence="4" id="KW-0804">Transcription</keyword>
<protein>
    <submittedName>
        <fullName evidence="6">LysR family transcriptional regulator</fullName>
    </submittedName>
</protein>
<dbReference type="RefSeq" id="WP_046107736.1">
    <property type="nucleotide sequence ID" value="NZ_JZEX01000061.1"/>
</dbReference>
<dbReference type="Proteomes" id="UP000033632">
    <property type="component" value="Unassembled WGS sequence"/>
</dbReference>
<name>A0A0F5FUJ5_9HYPH</name>
<dbReference type="InterPro" id="IPR036388">
    <property type="entry name" value="WH-like_DNA-bd_sf"/>
</dbReference>
<dbReference type="InterPro" id="IPR058163">
    <property type="entry name" value="LysR-type_TF_proteobact-type"/>
</dbReference>
<accession>A0A0F5FUJ5</accession>
<dbReference type="Gene3D" id="3.40.190.290">
    <property type="match status" value="1"/>
</dbReference>
<dbReference type="GO" id="GO:0003700">
    <property type="term" value="F:DNA-binding transcription factor activity"/>
    <property type="evidence" value="ECO:0007669"/>
    <property type="project" value="InterPro"/>
</dbReference>
<dbReference type="OrthoDB" id="9813056at2"/>
<dbReference type="FunFam" id="3.40.190.290:FF:000012">
    <property type="entry name" value="Transcriptional regulator, LysR family"/>
    <property type="match status" value="1"/>
</dbReference>
<dbReference type="GO" id="GO:0006351">
    <property type="term" value="P:DNA-templated transcription"/>
    <property type="evidence" value="ECO:0007669"/>
    <property type="project" value="TreeGrafter"/>
</dbReference>
<evidence type="ECO:0000256" key="3">
    <source>
        <dbReference type="ARBA" id="ARBA00023125"/>
    </source>
</evidence>
<keyword evidence="7" id="KW-1185">Reference proteome</keyword>
<evidence type="ECO:0000259" key="5">
    <source>
        <dbReference type="PROSITE" id="PS50931"/>
    </source>
</evidence>
<comment type="similarity">
    <text evidence="1">Belongs to the LysR transcriptional regulatory family.</text>
</comment>
<dbReference type="PATRIC" id="fig|443610.3.peg.3796"/>
<evidence type="ECO:0000313" key="7">
    <source>
        <dbReference type="Proteomes" id="UP000033632"/>
    </source>
</evidence>
<dbReference type="STRING" id="443610.VE25_06215"/>
<gene>
    <name evidence="6" type="ORF">VE25_06215</name>
</gene>
<dbReference type="EMBL" id="JZEX01000061">
    <property type="protein sequence ID" value="KKB12526.1"/>
    <property type="molecule type" value="Genomic_DNA"/>
</dbReference>
<keyword evidence="2" id="KW-0805">Transcription regulation</keyword>
<evidence type="ECO:0000256" key="2">
    <source>
        <dbReference type="ARBA" id="ARBA00023015"/>
    </source>
</evidence>
<evidence type="ECO:0000256" key="1">
    <source>
        <dbReference type="ARBA" id="ARBA00009437"/>
    </source>
</evidence>
<dbReference type="Pfam" id="PF03466">
    <property type="entry name" value="LysR_substrate"/>
    <property type="match status" value="1"/>
</dbReference>
<keyword evidence="3" id="KW-0238">DNA-binding</keyword>
<dbReference type="InterPro" id="IPR036390">
    <property type="entry name" value="WH_DNA-bd_sf"/>
</dbReference>
<comment type="caution">
    <text evidence="6">The sequence shown here is derived from an EMBL/GenBank/DDBJ whole genome shotgun (WGS) entry which is preliminary data.</text>
</comment>